<dbReference type="AlphaFoldDB" id="A0A916SR12"/>
<dbReference type="InterPro" id="IPR036291">
    <property type="entry name" value="NAD(P)-bd_dom_sf"/>
</dbReference>
<reference evidence="4" key="1">
    <citation type="journal article" date="2014" name="Int. J. Syst. Evol. Microbiol.">
        <title>Complete genome sequence of Corynebacterium casei LMG S-19264T (=DSM 44701T), isolated from a smear-ripened cheese.</title>
        <authorList>
            <consortium name="US DOE Joint Genome Institute (JGI-PGF)"/>
            <person name="Walter F."/>
            <person name="Albersmeier A."/>
            <person name="Kalinowski J."/>
            <person name="Ruckert C."/>
        </authorList>
    </citation>
    <scope>NUCLEOTIDE SEQUENCE</scope>
    <source>
        <strain evidence="4">CGMCC 1.15322</strain>
    </source>
</reference>
<dbReference type="InterPro" id="IPR050005">
    <property type="entry name" value="DenD"/>
</dbReference>
<evidence type="ECO:0000256" key="2">
    <source>
        <dbReference type="ARBA" id="ARBA00023277"/>
    </source>
</evidence>
<keyword evidence="2" id="KW-0119">Carbohydrate metabolism</keyword>
<proteinExistence type="predicted"/>
<dbReference type="GO" id="GO:0016491">
    <property type="term" value="F:oxidoreductase activity"/>
    <property type="evidence" value="ECO:0007669"/>
    <property type="project" value="InterPro"/>
</dbReference>
<dbReference type="PANTHER" id="PTHR43103">
    <property type="entry name" value="NUCLEOSIDE-DIPHOSPHATE-SUGAR EPIMERASE"/>
    <property type="match status" value="1"/>
</dbReference>
<name>A0A916SR12_9BURK</name>
<evidence type="ECO:0000313" key="5">
    <source>
        <dbReference type="Proteomes" id="UP000620596"/>
    </source>
</evidence>
<sequence>MNIVITGGAGFLGVRLARELLKQETLSLAGSPAQTITRITLVDRAAPPADLAADSRVHAMEGDLNALLEPDNTAAPVVAEGTSLIFHLAAAVSGECEADFDLGMRSNLDATRALLQACRELKAAPTLVFASSLAVFGNSPEQPLPEVITDTTLPTPQNSYGIQKFIGEQLVADYSRKGFVRGRNVRLMTVSVRPGKPNGAASSFLSGMIREPLAGVRAVCPVAPETPVALSSPGHTIDGLIRAAEASDTQWGARTAINLPALKTTAGEMAAALARVAGKEVAGLIDWQPDPLIANIVTSWPAHIRAERAASLGLLPEQSFDDIIRAYLRENPYAVKPPQR</sequence>
<dbReference type="Gene3D" id="3.90.25.10">
    <property type="entry name" value="UDP-galactose 4-epimerase, domain 1"/>
    <property type="match status" value="1"/>
</dbReference>
<dbReference type="Proteomes" id="UP000620596">
    <property type="component" value="Unassembled WGS sequence"/>
</dbReference>
<dbReference type="SUPFAM" id="SSF51735">
    <property type="entry name" value="NAD(P)-binding Rossmann-fold domains"/>
    <property type="match status" value="1"/>
</dbReference>
<organism evidence="4 5">
    <name type="scientific">Polaromonas eurypsychrophila</name>
    <dbReference type="NCBI Taxonomy" id="1614635"/>
    <lineage>
        <taxon>Bacteria</taxon>
        <taxon>Pseudomonadati</taxon>
        <taxon>Pseudomonadota</taxon>
        <taxon>Betaproteobacteria</taxon>
        <taxon>Burkholderiales</taxon>
        <taxon>Comamonadaceae</taxon>
        <taxon>Polaromonas</taxon>
    </lineage>
</organism>
<keyword evidence="5" id="KW-1185">Reference proteome</keyword>
<evidence type="ECO:0000313" key="4">
    <source>
        <dbReference type="EMBL" id="GGB12106.1"/>
    </source>
</evidence>
<reference evidence="4" key="2">
    <citation type="submission" date="2020-09" db="EMBL/GenBank/DDBJ databases">
        <authorList>
            <person name="Sun Q."/>
            <person name="Zhou Y."/>
        </authorList>
    </citation>
    <scope>NUCLEOTIDE SEQUENCE</scope>
    <source>
        <strain evidence="4">CGMCC 1.15322</strain>
    </source>
</reference>
<dbReference type="PANTHER" id="PTHR43103:SF3">
    <property type="entry name" value="ADP-L-GLYCERO-D-MANNO-HEPTOSE-6-EPIMERASE"/>
    <property type="match status" value="1"/>
</dbReference>
<accession>A0A916SR12</accession>
<comment type="caution">
    <text evidence="4">The sequence shown here is derived from an EMBL/GenBank/DDBJ whole genome shotgun (WGS) entry which is preliminary data.</text>
</comment>
<keyword evidence="1" id="KW-0521">NADP</keyword>
<protein>
    <recommendedName>
        <fullName evidence="3">NAD-dependent epimerase/dehydratase domain-containing protein</fullName>
    </recommendedName>
</protein>
<evidence type="ECO:0000256" key="1">
    <source>
        <dbReference type="ARBA" id="ARBA00022857"/>
    </source>
</evidence>
<dbReference type="InterPro" id="IPR001509">
    <property type="entry name" value="Epimerase_deHydtase"/>
</dbReference>
<dbReference type="EMBL" id="BMIG01000018">
    <property type="protein sequence ID" value="GGB12106.1"/>
    <property type="molecule type" value="Genomic_DNA"/>
</dbReference>
<dbReference type="Gene3D" id="3.40.50.720">
    <property type="entry name" value="NAD(P)-binding Rossmann-like Domain"/>
    <property type="match status" value="1"/>
</dbReference>
<dbReference type="NCBIfam" id="NF043036">
    <property type="entry name" value="ErythonDh"/>
    <property type="match status" value="1"/>
</dbReference>
<dbReference type="Pfam" id="PF01370">
    <property type="entry name" value="Epimerase"/>
    <property type="match status" value="1"/>
</dbReference>
<feature type="domain" description="NAD-dependent epimerase/dehydratase" evidence="3">
    <location>
        <begin position="3"/>
        <end position="215"/>
    </location>
</feature>
<dbReference type="RefSeq" id="WP_188709923.1">
    <property type="nucleotide sequence ID" value="NZ_BMIG01000018.1"/>
</dbReference>
<gene>
    <name evidence="4" type="ORF">GCM10011496_36250</name>
</gene>
<evidence type="ECO:0000259" key="3">
    <source>
        <dbReference type="Pfam" id="PF01370"/>
    </source>
</evidence>